<name>A0ABY8UKF7_TETOB</name>
<protein>
    <submittedName>
        <fullName evidence="3">Uncharacterized protein</fullName>
    </submittedName>
</protein>
<dbReference type="InterPro" id="IPR032675">
    <property type="entry name" value="LRR_dom_sf"/>
</dbReference>
<evidence type="ECO:0000313" key="4">
    <source>
        <dbReference type="Proteomes" id="UP001244341"/>
    </source>
</evidence>
<evidence type="ECO:0000313" key="3">
    <source>
        <dbReference type="EMBL" id="WIA21158.1"/>
    </source>
</evidence>
<dbReference type="Proteomes" id="UP001244341">
    <property type="component" value="Chromosome 12b"/>
</dbReference>
<gene>
    <name evidence="3" type="ORF">OEZ85_005466</name>
</gene>
<evidence type="ECO:0000256" key="2">
    <source>
        <dbReference type="SAM" id="MobiDB-lite"/>
    </source>
</evidence>
<evidence type="ECO:0000256" key="1">
    <source>
        <dbReference type="ARBA" id="ARBA00004430"/>
    </source>
</evidence>
<feature type="compositionally biased region" description="Low complexity" evidence="2">
    <location>
        <begin position="111"/>
        <end position="122"/>
    </location>
</feature>
<dbReference type="SUPFAM" id="SSF52047">
    <property type="entry name" value="RNI-like"/>
    <property type="match status" value="1"/>
</dbReference>
<reference evidence="3 4" key="1">
    <citation type="submission" date="2023-05" db="EMBL/GenBank/DDBJ databases">
        <title>A 100% complete, gapless, phased diploid assembly of the Scenedesmus obliquus UTEX 3031 genome.</title>
        <authorList>
            <person name="Biondi T.C."/>
            <person name="Hanschen E.R."/>
            <person name="Kwon T."/>
            <person name="Eng W."/>
            <person name="Kruse C.P.S."/>
            <person name="Koehler S.I."/>
            <person name="Kunde Y."/>
            <person name="Gleasner C.D."/>
            <person name="You Mak K.T."/>
            <person name="Polle J."/>
            <person name="Hovde B.T."/>
            <person name="Starkenburg S.R."/>
        </authorList>
    </citation>
    <scope>NUCLEOTIDE SEQUENCE [LARGE SCALE GENOMIC DNA]</scope>
    <source>
        <strain evidence="3 4">DOE0152z</strain>
    </source>
</reference>
<keyword evidence="4" id="KW-1185">Reference proteome</keyword>
<dbReference type="EMBL" id="CP126219">
    <property type="protein sequence ID" value="WIA21158.1"/>
    <property type="molecule type" value="Genomic_DNA"/>
</dbReference>
<accession>A0ABY8UKF7</accession>
<dbReference type="Gene3D" id="3.80.10.10">
    <property type="entry name" value="Ribonuclease Inhibitor"/>
    <property type="match status" value="1"/>
</dbReference>
<organism evidence="3 4">
    <name type="scientific">Tetradesmus obliquus</name>
    <name type="common">Green alga</name>
    <name type="synonym">Acutodesmus obliquus</name>
    <dbReference type="NCBI Taxonomy" id="3088"/>
    <lineage>
        <taxon>Eukaryota</taxon>
        <taxon>Viridiplantae</taxon>
        <taxon>Chlorophyta</taxon>
        <taxon>core chlorophytes</taxon>
        <taxon>Chlorophyceae</taxon>
        <taxon>CS clade</taxon>
        <taxon>Sphaeropleales</taxon>
        <taxon>Scenedesmaceae</taxon>
        <taxon>Tetradesmus</taxon>
    </lineage>
</organism>
<feature type="region of interest" description="Disordered" evidence="2">
    <location>
        <begin position="96"/>
        <end position="122"/>
    </location>
</feature>
<comment type="subcellular location">
    <subcellularLocation>
        <location evidence="1">Cytoplasm</location>
        <location evidence="1">Cytoskeleton</location>
        <location evidence="1">Cilium axoneme</location>
    </subcellularLocation>
</comment>
<sequence length="326" mass="34434">MLSRLSPLENLSCFQLHLQQAGMPQCLAMTPFALVHLAASWSRLSSLSLDIPAAAAAAAAAAGGGPLPLLGALSGLSRLQDLSLRLADGFEGQSAAAASPEPHHHFATSRQQQQQQQQPGWSCLPSSLASLSLHGFGLDADAMTQLGAATPHLRHLRLLHCSISSGLLWVLARAWPSLASLVIKEAPAAGIGTSGVAAVAALTQLRALALSLEAAVDVRPLAELTGLRYLLLDGRASAELSGVKALRRLTSLRCLALPLLALHHADRGGLAALSLALPGAVLSNASAAFGLHHGCQWYKAFSLREREWWREPDLPWLWYPTLCICP</sequence>
<proteinExistence type="predicted"/>